<dbReference type="GO" id="GO:0090599">
    <property type="term" value="F:alpha-glucosidase activity"/>
    <property type="evidence" value="ECO:0007669"/>
    <property type="project" value="TreeGrafter"/>
</dbReference>
<dbReference type="Gene3D" id="2.60.40.1180">
    <property type="entry name" value="Golgi alpha-mannosidase II"/>
    <property type="match status" value="1"/>
</dbReference>
<dbReference type="InterPro" id="IPR017853">
    <property type="entry name" value="GH"/>
</dbReference>
<evidence type="ECO:0000256" key="12">
    <source>
        <dbReference type="SAM" id="SignalP"/>
    </source>
</evidence>
<dbReference type="Proteomes" id="UP001188597">
    <property type="component" value="Unassembled WGS sequence"/>
</dbReference>
<feature type="signal peptide" evidence="12">
    <location>
        <begin position="1"/>
        <end position="20"/>
    </location>
</feature>
<dbReference type="Pfam" id="PF13802">
    <property type="entry name" value="Gal_mutarotas_2"/>
    <property type="match status" value="1"/>
</dbReference>
<dbReference type="FunFam" id="3.20.20.80:FF:000046">
    <property type="entry name" value="Glucosidase alpha, neutral C"/>
    <property type="match status" value="1"/>
</dbReference>
<sequence length="834" mass="95420">MKTVYFFLLFLLVHLIIVSSWKRDEFRSCNQSPFCKRARSRKPGSCSLIATDISIHDGDLTAKLIPKNPIQEEDNQEIVKPLILTLSAYQGGILRLKIDEDPTLDPPKKRVEVPEVIVPEFLNKKLWLQRFSKEVIDGDPQFSAVIYLSDGYEAVLRVDPFEVFVRENGGNRVLSLNSHGLFDFEQLRVKKEGEDWEERFRGHTDSRPYGPQSISFDVSFYGADFVYGIPEHASNLALKPTNGPGLEESEPYRLFNLDVFEYIHDSPFGLYGSIPFMLSHGKARGTSGFFWLNAAEMQIDVLGSGWDAEEMISLPLDKKRIDTLWMSEAGIVDAFFFIGPGPKDVVRQYASVTGTLALPQQFATAYHQSRWNYRDEDDVQNVDSKFDEHDIPYDVLWLDIEHTDGKKYFTWDRTLFPNPEEMQKKLAAKGRHMVTIVDPHMKRDESYHIHKEAGKNGYYVKDATGKDYDGWCWPGSSSYLDMVNPEIRSWWAEKFSYDKYVGSTPFLYIWNDMNEPSVFNGPEVTMPRDALHHGGFEHRELHNAYGYYFHMATADGLAKRADGKDRPFVLSRAFFPGSQRYGAVWTGDNSAEWDHLRVSVPMVLTLGLTGISFSGADVGGFFGNPDTELLVRWYQLGAYYPFFRGHAHHDTKRREPWLFGEKNTELMREAIHVRYMLLPYFYTLFREANTSGIPVIRPLWMEFPADEVTFNNDEAFMVGSSLLVQGIYTERAKQVSVYLPGGQSWYDMRTGSAYKGGATHKLEVSEESIPAFQRAGTIIPRKDRLRRSSTQMENDPYTLTSQFAQNCEPEEEGIGVPEKGTIVEEDVVHSGLIK</sequence>
<dbReference type="PROSITE" id="PS00129">
    <property type="entry name" value="GLYCOSYL_HYDROL_F31_1"/>
    <property type="match status" value="1"/>
</dbReference>
<protein>
    <recommendedName>
        <fullName evidence="10">Probable glucan 1,3-alpha-glucosidase</fullName>
    </recommendedName>
    <alternativeName>
        <fullName evidence="9">Glucosidase II subunit alpha</fullName>
    </alternativeName>
</protein>
<keyword evidence="5 11" id="KW-0378">Hydrolase</keyword>
<dbReference type="InterPro" id="IPR030458">
    <property type="entry name" value="Glyco_hydro_31_AS"/>
</dbReference>
<dbReference type="GO" id="GO:0005783">
    <property type="term" value="C:endoplasmic reticulum"/>
    <property type="evidence" value="ECO:0007669"/>
    <property type="project" value="UniProtKB-SubCell"/>
</dbReference>
<keyword evidence="8 11" id="KW-0326">Glycosidase</keyword>
<evidence type="ECO:0000259" key="15">
    <source>
        <dbReference type="Pfam" id="PF21365"/>
    </source>
</evidence>
<dbReference type="SUPFAM" id="SSF51011">
    <property type="entry name" value="Glycosyl hydrolase domain"/>
    <property type="match status" value="1"/>
</dbReference>
<keyword evidence="6" id="KW-0256">Endoplasmic reticulum</keyword>
<dbReference type="SUPFAM" id="SSF74650">
    <property type="entry name" value="Galactose mutarotase-like"/>
    <property type="match status" value="1"/>
</dbReference>
<dbReference type="Pfam" id="PF01055">
    <property type="entry name" value="Glyco_hydro_31_2nd"/>
    <property type="match status" value="1"/>
</dbReference>
<dbReference type="SUPFAM" id="SSF51445">
    <property type="entry name" value="(Trans)glycosidases"/>
    <property type="match status" value="1"/>
</dbReference>
<evidence type="ECO:0000256" key="3">
    <source>
        <dbReference type="ARBA" id="ARBA00007806"/>
    </source>
</evidence>
<dbReference type="FunFam" id="3.20.20.80:FF:000039">
    <property type="entry name" value="Glucosidase, alpha neutral C"/>
    <property type="match status" value="1"/>
</dbReference>
<evidence type="ECO:0000256" key="11">
    <source>
        <dbReference type="RuleBase" id="RU361185"/>
    </source>
</evidence>
<organism evidence="16 17">
    <name type="scientific">Escallonia herrerae</name>
    <dbReference type="NCBI Taxonomy" id="1293975"/>
    <lineage>
        <taxon>Eukaryota</taxon>
        <taxon>Viridiplantae</taxon>
        <taxon>Streptophyta</taxon>
        <taxon>Embryophyta</taxon>
        <taxon>Tracheophyta</taxon>
        <taxon>Spermatophyta</taxon>
        <taxon>Magnoliopsida</taxon>
        <taxon>eudicotyledons</taxon>
        <taxon>Gunneridae</taxon>
        <taxon>Pentapetalae</taxon>
        <taxon>asterids</taxon>
        <taxon>campanulids</taxon>
        <taxon>Escalloniales</taxon>
        <taxon>Escalloniaceae</taxon>
        <taxon>Escallonia</taxon>
    </lineage>
</organism>
<dbReference type="PANTHER" id="PTHR22762:SF54">
    <property type="entry name" value="BCDNA.GH04962"/>
    <property type="match status" value="1"/>
</dbReference>
<keyword evidence="4 12" id="KW-0732">Signal</keyword>
<dbReference type="InterPro" id="IPR025887">
    <property type="entry name" value="Glyco_hydro_31_N_dom"/>
</dbReference>
<dbReference type="InterPro" id="IPR013780">
    <property type="entry name" value="Glyco_hydro_b"/>
</dbReference>
<evidence type="ECO:0000256" key="7">
    <source>
        <dbReference type="ARBA" id="ARBA00023180"/>
    </source>
</evidence>
<dbReference type="FunFam" id="2.60.40.1180:FF:000023">
    <property type="entry name" value="neutral alpha-glucosidase AB isoform X2"/>
    <property type="match status" value="1"/>
</dbReference>
<evidence type="ECO:0000256" key="1">
    <source>
        <dbReference type="ARBA" id="ARBA00004240"/>
    </source>
</evidence>
<comment type="subcellular location">
    <subcellularLocation>
        <location evidence="1">Endoplasmic reticulum</location>
    </subcellularLocation>
</comment>
<dbReference type="Gene3D" id="3.20.20.80">
    <property type="entry name" value="Glycosidases"/>
    <property type="match status" value="2"/>
</dbReference>
<dbReference type="CDD" id="cd06603">
    <property type="entry name" value="GH31_GANC_GANAB_alpha"/>
    <property type="match status" value="1"/>
</dbReference>
<dbReference type="InterPro" id="IPR048395">
    <property type="entry name" value="Glyco_hydro_31_C"/>
</dbReference>
<evidence type="ECO:0000313" key="17">
    <source>
        <dbReference type="Proteomes" id="UP001188597"/>
    </source>
</evidence>
<feature type="domain" description="Glycoside hydrolase family 31 N-terminal" evidence="14">
    <location>
        <begin position="84"/>
        <end position="300"/>
    </location>
</feature>
<dbReference type="CDD" id="cd14752">
    <property type="entry name" value="GH31_N"/>
    <property type="match status" value="1"/>
</dbReference>
<evidence type="ECO:0000256" key="9">
    <source>
        <dbReference type="ARBA" id="ARBA00042895"/>
    </source>
</evidence>
<dbReference type="PANTHER" id="PTHR22762">
    <property type="entry name" value="ALPHA-GLUCOSIDASE"/>
    <property type="match status" value="1"/>
</dbReference>
<dbReference type="AlphaFoldDB" id="A0AA88WLD8"/>
<dbReference type="GO" id="GO:0030246">
    <property type="term" value="F:carbohydrate binding"/>
    <property type="evidence" value="ECO:0007669"/>
    <property type="project" value="InterPro"/>
</dbReference>
<dbReference type="Gene3D" id="2.60.40.1760">
    <property type="entry name" value="glycosyl hydrolase (family 31)"/>
    <property type="match status" value="1"/>
</dbReference>
<comment type="caution">
    <text evidence="16">The sequence shown here is derived from an EMBL/GenBank/DDBJ whole genome shotgun (WGS) entry which is preliminary data.</text>
</comment>
<keyword evidence="7" id="KW-0325">Glycoprotein</keyword>
<feature type="chain" id="PRO_5041715225" description="Probable glucan 1,3-alpha-glucosidase" evidence="12">
    <location>
        <begin position="21"/>
        <end position="834"/>
    </location>
</feature>
<comment type="pathway">
    <text evidence="2">Glycan metabolism; N-glycan metabolism.</text>
</comment>
<evidence type="ECO:0000256" key="8">
    <source>
        <dbReference type="ARBA" id="ARBA00023295"/>
    </source>
</evidence>
<evidence type="ECO:0000256" key="4">
    <source>
        <dbReference type="ARBA" id="ARBA00022729"/>
    </source>
</evidence>
<evidence type="ECO:0000259" key="14">
    <source>
        <dbReference type="Pfam" id="PF13802"/>
    </source>
</evidence>
<evidence type="ECO:0000256" key="5">
    <source>
        <dbReference type="ARBA" id="ARBA00022801"/>
    </source>
</evidence>
<comment type="similarity">
    <text evidence="3 11">Belongs to the glycosyl hydrolase 31 family.</text>
</comment>
<evidence type="ECO:0000259" key="13">
    <source>
        <dbReference type="Pfam" id="PF01055"/>
    </source>
</evidence>
<evidence type="ECO:0000256" key="10">
    <source>
        <dbReference type="ARBA" id="ARBA00073689"/>
    </source>
</evidence>
<dbReference type="GO" id="GO:0005975">
    <property type="term" value="P:carbohydrate metabolic process"/>
    <property type="evidence" value="ECO:0007669"/>
    <property type="project" value="InterPro"/>
</dbReference>
<dbReference type="InterPro" id="IPR000322">
    <property type="entry name" value="Glyco_hydro_31_TIM"/>
</dbReference>
<feature type="domain" description="Glycoside hydrolase family 31 TIM barrel" evidence="13">
    <location>
        <begin position="357"/>
        <end position="684"/>
    </location>
</feature>
<accession>A0AA88WLD8</accession>
<dbReference type="InterPro" id="IPR011013">
    <property type="entry name" value="Gal_mutarotase_sf_dom"/>
</dbReference>
<evidence type="ECO:0000313" key="16">
    <source>
        <dbReference type="EMBL" id="KAK3029667.1"/>
    </source>
</evidence>
<dbReference type="EMBL" id="JAVXUP010000370">
    <property type="protein sequence ID" value="KAK3029667.1"/>
    <property type="molecule type" value="Genomic_DNA"/>
</dbReference>
<dbReference type="GO" id="GO:0006491">
    <property type="term" value="P:N-glycan processing"/>
    <property type="evidence" value="ECO:0007669"/>
    <property type="project" value="TreeGrafter"/>
</dbReference>
<gene>
    <name evidence="16" type="ORF">RJ639_038948</name>
</gene>
<dbReference type="Pfam" id="PF21365">
    <property type="entry name" value="Glyco_hydro_31_3rd"/>
    <property type="match status" value="1"/>
</dbReference>
<name>A0AA88WLD8_9ASTE</name>
<proteinExistence type="inferred from homology"/>
<evidence type="ECO:0000256" key="6">
    <source>
        <dbReference type="ARBA" id="ARBA00022824"/>
    </source>
</evidence>
<reference evidence="16" key="1">
    <citation type="submission" date="2022-12" db="EMBL/GenBank/DDBJ databases">
        <title>Draft genome assemblies for two species of Escallonia (Escalloniales).</title>
        <authorList>
            <person name="Chanderbali A."/>
            <person name="Dervinis C."/>
            <person name="Anghel I."/>
            <person name="Soltis D."/>
            <person name="Soltis P."/>
            <person name="Zapata F."/>
        </authorList>
    </citation>
    <scope>NUCLEOTIDE SEQUENCE</scope>
    <source>
        <strain evidence="16">UCBG64.0493</strain>
        <tissue evidence="16">Leaf</tissue>
    </source>
</reference>
<keyword evidence="17" id="KW-1185">Reference proteome</keyword>
<evidence type="ECO:0000256" key="2">
    <source>
        <dbReference type="ARBA" id="ARBA00004833"/>
    </source>
</evidence>
<feature type="domain" description="Glycosyl hydrolase family 31 C-terminal" evidence="15">
    <location>
        <begin position="692"/>
        <end position="779"/>
    </location>
</feature>